<keyword evidence="8" id="KW-1185">Reference proteome</keyword>
<evidence type="ECO:0000259" key="5">
    <source>
        <dbReference type="Pfam" id="PF08543"/>
    </source>
</evidence>
<dbReference type="OrthoDB" id="43786at2157"/>
<dbReference type="GO" id="GO:0005829">
    <property type="term" value="C:cytosol"/>
    <property type="evidence" value="ECO:0007669"/>
    <property type="project" value="TreeGrafter"/>
</dbReference>
<keyword evidence="1" id="KW-0808">Transferase</keyword>
<sequence length="446" mass="47052">MYGDNYYLMPTALTIAGVDSGGGAGITADIKTFAALGVHGTCVITACTAQNTREVKDIFDIPAEFVERQFDVVMSDIRVDCAKTGMLSSPEIVRTVARLIRKQNIPLVVDPVMAAGSGGKLLQDEAVDVMIDELLPLATILTPNIFEAERLSGVKVRDMNDAKIAAAKISDLGAKAVIVTGGHLDGTDVFYSNGEFTYILGELIAGGTHGTGCTHSAAITAELAKGTPLVEAAKRAKKFVENAILTSVKIGRGAAPVNQLGHTLAEARRYGVLKTVEEAVELIESNMDFSELIPEVGCNVAMGIPNAALISDVAAVSGRIVKLKGTPHAVGCVEFGASSHVARVVLTAMQTDSSVRAAMNIRYSEEALVACKEIGLKVASFIRDEEPQGVSTMEWGVGDAIQRSGRVPDVIFDTGDIGKEAMIRLLGTDAVEVVKQAFAILSAMMR</sequence>
<proteinExistence type="predicted"/>
<feature type="domain" description="Pyridoxamine kinase/Phosphomethylpyrimidine kinase" evidence="5">
    <location>
        <begin position="19"/>
        <end position="258"/>
    </location>
</feature>
<dbReference type="PANTHER" id="PTHR20858:SF17">
    <property type="entry name" value="HYDROXYMETHYLPYRIMIDINE_PHOSPHOMETHYLPYRIMIDINE KINASE THI20-RELATED"/>
    <property type="match status" value="1"/>
</dbReference>
<dbReference type="GO" id="GO:0009228">
    <property type="term" value="P:thiamine biosynthetic process"/>
    <property type="evidence" value="ECO:0007669"/>
    <property type="project" value="InterPro"/>
</dbReference>
<evidence type="ECO:0000256" key="3">
    <source>
        <dbReference type="ARBA" id="ARBA00022777"/>
    </source>
</evidence>
<accession>A0A284VSW5</accession>
<evidence type="ECO:0000313" key="8">
    <source>
        <dbReference type="Proteomes" id="UP000218615"/>
    </source>
</evidence>
<dbReference type="Gene3D" id="3.40.1190.20">
    <property type="match status" value="1"/>
</dbReference>
<dbReference type="AlphaFoldDB" id="A0A284VSW5"/>
<evidence type="ECO:0000256" key="2">
    <source>
        <dbReference type="ARBA" id="ARBA00022741"/>
    </source>
</evidence>
<evidence type="ECO:0000256" key="1">
    <source>
        <dbReference type="ARBA" id="ARBA00022679"/>
    </source>
</evidence>
<organism evidence="7 8">
    <name type="scientific">Candidatus Methanoperedens nitratireducens</name>
    <dbReference type="NCBI Taxonomy" id="1392998"/>
    <lineage>
        <taxon>Archaea</taxon>
        <taxon>Methanobacteriati</taxon>
        <taxon>Methanobacteriota</taxon>
        <taxon>Stenosarchaea group</taxon>
        <taxon>Methanomicrobia</taxon>
        <taxon>Methanosarcinales</taxon>
        <taxon>ANME-2 cluster</taxon>
        <taxon>Candidatus Methanoperedentaceae</taxon>
        <taxon>Candidatus Methanoperedens</taxon>
    </lineage>
</organism>
<dbReference type="InterPro" id="IPR004399">
    <property type="entry name" value="HMP/HMP-P_kinase_dom"/>
</dbReference>
<dbReference type="CDD" id="cd01169">
    <property type="entry name" value="HMPP_kinase"/>
    <property type="match status" value="1"/>
</dbReference>
<keyword evidence="3 7" id="KW-0418">Kinase</keyword>
<feature type="domain" description="Thiamine-phosphate synthase ThiN" evidence="6">
    <location>
        <begin position="276"/>
        <end position="437"/>
    </location>
</feature>
<dbReference type="InterPro" id="IPR036409">
    <property type="entry name" value="Aldolase_II/adducin_N_sf"/>
</dbReference>
<dbReference type="EMBL" id="FZMP01000219">
    <property type="protein sequence ID" value="SNQ62376.1"/>
    <property type="molecule type" value="Genomic_DNA"/>
</dbReference>
<dbReference type="GO" id="GO:0008902">
    <property type="term" value="F:hydroxymethylpyrimidine kinase activity"/>
    <property type="evidence" value="ECO:0007669"/>
    <property type="project" value="TreeGrafter"/>
</dbReference>
<dbReference type="STRING" id="1392998.ANME2D_02587"/>
<evidence type="ECO:0000256" key="4">
    <source>
        <dbReference type="ARBA" id="ARBA00022840"/>
    </source>
</evidence>
<dbReference type="InterPro" id="IPR013749">
    <property type="entry name" value="PM/HMP-P_kinase-1"/>
</dbReference>
<protein>
    <submittedName>
        <fullName evidence="7">Hydroxymethylpyrimidine kinase</fullName>
    </submittedName>
</protein>
<keyword evidence="2" id="KW-0547">Nucleotide-binding</keyword>
<dbReference type="InterPro" id="IPR019293">
    <property type="entry name" value="ThiN"/>
</dbReference>
<dbReference type="Gene3D" id="3.40.225.10">
    <property type="entry name" value="Class II aldolase/adducin N-terminal domain"/>
    <property type="match status" value="1"/>
</dbReference>
<dbReference type="SUPFAM" id="SSF53639">
    <property type="entry name" value="AraD/HMP-PK domain-like"/>
    <property type="match status" value="1"/>
</dbReference>
<reference evidence="8" key="1">
    <citation type="submission" date="2017-06" db="EMBL/GenBank/DDBJ databases">
        <authorList>
            <person name="Cremers G."/>
        </authorList>
    </citation>
    <scope>NUCLEOTIDE SEQUENCE [LARGE SCALE GENOMIC DNA]</scope>
</reference>
<keyword evidence="4" id="KW-0067">ATP-binding</keyword>
<evidence type="ECO:0000313" key="7">
    <source>
        <dbReference type="EMBL" id="SNQ62376.1"/>
    </source>
</evidence>
<dbReference type="FunFam" id="3.40.1190.20:FF:000003">
    <property type="entry name" value="Phosphomethylpyrimidine kinase ThiD"/>
    <property type="match status" value="1"/>
</dbReference>
<dbReference type="Pfam" id="PF08543">
    <property type="entry name" value="Phos_pyr_kin"/>
    <property type="match status" value="1"/>
</dbReference>
<dbReference type="GO" id="GO:0005524">
    <property type="term" value="F:ATP binding"/>
    <property type="evidence" value="ECO:0007669"/>
    <property type="project" value="UniProtKB-KW"/>
</dbReference>
<dbReference type="InterPro" id="IPR029056">
    <property type="entry name" value="Ribokinase-like"/>
</dbReference>
<dbReference type="NCBIfam" id="TIGR00097">
    <property type="entry name" value="HMP-P_kinase"/>
    <property type="match status" value="1"/>
</dbReference>
<gene>
    <name evidence="7" type="ORF">MNV_700030</name>
</gene>
<evidence type="ECO:0000259" key="6">
    <source>
        <dbReference type="Pfam" id="PF10120"/>
    </source>
</evidence>
<dbReference type="Proteomes" id="UP000218615">
    <property type="component" value="Unassembled WGS sequence"/>
</dbReference>
<dbReference type="SUPFAM" id="SSF53613">
    <property type="entry name" value="Ribokinase-like"/>
    <property type="match status" value="1"/>
</dbReference>
<dbReference type="Pfam" id="PF10120">
    <property type="entry name" value="ThiN"/>
    <property type="match status" value="1"/>
</dbReference>
<dbReference type="GO" id="GO:0008972">
    <property type="term" value="F:phosphomethylpyrimidine kinase activity"/>
    <property type="evidence" value="ECO:0007669"/>
    <property type="project" value="InterPro"/>
</dbReference>
<name>A0A284VSW5_9EURY</name>
<dbReference type="PANTHER" id="PTHR20858">
    <property type="entry name" value="PHOSPHOMETHYLPYRIMIDINE KINASE"/>
    <property type="match status" value="1"/>
</dbReference>